<dbReference type="Gene3D" id="3.40.640.10">
    <property type="entry name" value="Type I PLP-dependent aspartate aminotransferase-like (Major domain)"/>
    <property type="match status" value="1"/>
</dbReference>
<dbReference type="Pfam" id="PF00155">
    <property type="entry name" value="Aminotran_1_2"/>
    <property type="match status" value="1"/>
</dbReference>
<evidence type="ECO:0000256" key="4">
    <source>
        <dbReference type="ARBA" id="ARBA00023125"/>
    </source>
</evidence>
<comment type="caution">
    <text evidence="7">The sequence shown here is derived from an EMBL/GenBank/DDBJ whole genome shotgun (WGS) entry which is preliminary data.</text>
</comment>
<dbReference type="InterPro" id="IPR015421">
    <property type="entry name" value="PyrdxlP-dep_Trfase_major"/>
</dbReference>
<dbReference type="Pfam" id="PF00392">
    <property type="entry name" value="GntR"/>
    <property type="match status" value="1"/>
</dbReference>
<dbReference type="SUPFAM" id="SSF46785">
    <property type="entry name" value="Winged helix' DNA-binding domain"/>
    <property type="match status" value="1"/>
</dbReference>
<dbReference type="CDD" id="cd07377">
    <property type="entry name" value="WHTH_GntR"/>
    <property type="match status" value="1"/>
</dbReference>
<organism evidence="7 8">
    <name type="scientific">Sphingobacterium phlebotomi</name>
    <dbReference type="NCBI Taxonomy" id="2605433"/>
    <lineage>
        <taxon>Bacteria</taxon>
        <taxon>Pseudomonadati</taxon>
        <taxon>Bacteroidota</taxon>
        <taxon>Sphingobacteriia</taxon>
        <taxon>Sphingobacteriales</taxon>
        <taxon>Sphingobacteriaceae</taxon>
        <taxon>Sphingobacterium</taxon>
    </lineage>
</organism>
<dbReference type="GO" id="GO:0030170">
    <property type="term" value="F:pyridoxal phosphate binding"/>
    <property type="evidence" value="ECO:0007669"/>
    <property type="project" value="InterPro"/>
</dbReference>
<name>A0A5D4GWC5_9SPHI</name>
<dbReference type="SMART" id="SM00345">
    <property type="entry name" value="HTH_GNTR"/>
    <property type="match status" value="1"/>
</dbReference>
<comment type="similarity">
    <text evidence="1">In the C-terminal section; belongs to the class-I pyridoxal-phosphate-dependent aminotransferase family.</text>
</comment>
<keyword evidence="4" id="KW-0238">DNA-binding</keyword>
<keyword evidence="7" id="KW-0032">Aminotransferase</keyword>
<dbReference type="InterPro" id="IPR015424">
    <property type="entry name" value="PyrdxlP-dep_Trfase"/>
</dbReference>
<accession>A0A5D4GWC5</accession>
<feature type="domain" description="HTH gntR-type" evidence="6">
    <location>
        <begin position="21"/>
        <end position="89"/>
    </location>
</feature>
<dbReference type="SUPFAM" id="SSF53383">
    <property type="entry name" value="PLP-dependent transferases"/>
    <property type="match status" value="1"/>
</dbReference>
<dbReference type="InterPro" id="IPR036388">
    <property type="entry name" value="WH-like_DNA-bd_sf"/>
</dbReference>
<dbReference type="GO" id="GO:0008483">
    <property type="term" value="F:transaminase activity"/>
    <property type="evidence" value="ECO:0007669"/>
    <property type="project" value="UniProtKB-KW"/>
</dbReference>
<dbReference type="Proteomes" id="UP000322362">
    <property type="component" value="Unassembled WGS sequence"/>
</dbReference>
<dbReference type="InterPro" id="IPR000524">
    <property type="entry name" value="Tscrpt_reg_HTH_GntR"/>
</dbReference>
<evidence type="ECO:0000256" key="2">
    <source>
        <dbReference type="ARBA" id="ARBA00022898"/>
    </source>
</evidence>
<proteinExistence type="inferred from homology"/>
<dbReference type="CDD" id="cd00609">
    <property type="entry name" value="AAT_like"/>
    <property type="match status" value="1"/>
</dbReference>
<dbReference type="InterPro" id="IPR004839">
    <property type="entry name" value="Aminotransferase_I/II_large"/>
</dbReference>
<dbReference type="EMBL" id="VTAV01000021">
    <property type="protein sequence ID" value="TYR32139.1"/>
    <property type="molecule type" value="Genomic_DNA"/>
</dbReference>
<reference evidence="7 8" key="1">
    <citation type="submission" date="2019-08" db="EMBL/GenBank/DDBJ databases">
        <title>Phlebobacter frassis gen. nov. sp. nov., a new member of family Sphingobacteriaceae isolated from sand fly rearing media.</title>
        <authorList>
            <person name="Kakumanu M.L."/>
            <person name="Marayati B.F."/>
            <person name="Wada-Katsumata A."/>
            <person name="Wasserberg G."/>
            <person name="Schal C."/>
            <person name="Apperson C.S."/>
            <person name="Ponnusamy L."/>
        </authorList>
    </citation>
    <scope>NUCLEOTIDE SEQUENCE [LARGE SCALE GENOMIC DNA]</scope>
    <source>
        <strain evidence="7 8">SSI9</strain>
    </source>
</reference>
<dbReference type="GO" id="GO:0003677">
    <property type="term" value="F:DNA binding"/>
    <property type="evidence" value="ECO:0007669"/>
    <property type="project" value="UniProtKB-KW"/>
</dbReference>
<keyword evidence="2" id="KW-0663">Pyridoxal phosphate</keyword>
<gene>
    <name evidence="7" type="ORF">FXV77_19935</name>
</gene>
<keyword evidence="7" id="KW-0808">Transferase</keyword>
<protein>
    <submittedName>
        <fullName evidence="7">PLP-dependent aminotransferase family protein</fullName>
    </submittedName>
</protein>
<keyword evidence="8" id="KW-1185">Reference proteome</keyword>
<evidence type="ECO:0000313" key="8">
    <source>
        <dbReference type="Proteomes" id="UP000322362"/>
    </source>
</evidence>
<dbReference type="InterPro" id="IPR051446">
    <property type="entry name" value="HTH_trans_reg/aminotransferase"/>
</dbReference>
<dbReference type="Gene3D" id="1.10.10.10">
    <property type="entry name" value="Winged helix-like DNA-binding domain superfamily/Winged helix DNA-binding domain"/>
    <property type="match status" value="1"/>
</dbReference>
<dbReference type="AlphaFoldDB" id="A0A5D4GWC5"/>
<keyword evidence="3" id="KW-0805">Transcription regulation</keyword>
<dbReference type="PROSITE" id="PS50949">
    <property type="entry name" value="HTH_GNTR"/>
    <property type="match status" value="1"/>
</dbReference>
<evidence type="ECO:0000256" key="5">
    <source>
        <dbReference type="ARBA" id="ARBA00023163"/>
    </source>
</evidence>
<evidence type="ECO:0000259" key="6">
    <source>
        <dbReference type="PROSITE" id="PS50949"/>
    </source>
</evidence>
<evidence type="ECO:0000313" key="7">
    <source>
        <dbReference type="EMBL" id="TYR32139.1"/>
    </source>
</evidence>
<evidence type="ECO:0000256" key="3">
    <source>
        <dbReference type="ARBA" id="ARBA00023015"/>
    </source>
</evidence>
<dbReference type="GO" id="GO:0003700">
    <property type="term" value="F:DNA-binding transcription factor activity"/>
    <property type="evidence" value="ECO:0007669"/>
    <property type="project" value="InterPro"/>
</dbReference>
<dbReference type="PANTHER" id="PTHR46577:SF1">
    <property type="entry name" value="HTH-TYPE TRANSCRIPTIONAL REGULATORY PROTEIN GABR"/>
    <property type="match status" value="1"/>
</dbReference>
<sequence>MSSPVLDLFSSFVLIDRTSVQPIYLQVSQQVINAVQRGYLLVGTKLPGTRALSEVLQVHRKTVIAIYDELDAQGWVEVRPNKGTFVINQSQQVKLDKPYEKLISLAKYPTHTGFVFRESTILDNPFESSDCSLIFNDGQPDIRLTQMQHLSRWYSASMKRKHNLKRLIRHQMEGSEYFREQLSNYLNFSRGLHISKNNLLITRSVEMSLYIISQILLSKGDQVLVGDLSMFSANMVFQKMGARVRTIPIDESGINIDYIRTHFKPGEIRMVYVTPHHHYPTTVTLSAQKRITLLQLAREYGFLIVEDDYDYDFQYEQTAVMPLASGDIDGMVVYVGSFGKSLAPAFRTGFVVAPDNLIAEMRKYLGIIDRQGDVIMEQALGEMIEEGEIHRHLKKSLKVYRERRDLFCEILETRFNGRVAFQKPSGGLALWTTWDKRFSLFQIANLCRNEDLFIPKNLLYQNNTLSAMRLGFGHLNETEIEQALEILWKCMDSVNAIPPVR</sequence>
<dbReference type="PANTHER" id="PTHR46577">
    <property type="entry name" value="HTH-TYPE TRANSCRIPTIONAL REGULATORY PROTEIN GABR"/>
    <property type="match status" value="1"/>
</dbReference>
<dbReference type="RefSeq" id="WP_148921006.1">
    <property type="nucleotide sequence ID" value="NZ_VTAV01000021.1"/>
</dbReference>
<dbReference type="InterPro" id="IPR036390">
    <property type="entry name" value="WH_DNA-bd_sf"/>
</dbReference>
<keyword evidence="5" id="KW-0804">Transcription</keyword>
<evidence type="ECO:0000256" key="1">
    <source>
        <dbReference type="ARBA" id="ARBA00005384"/>
    </source>
</evidence>